<dbReference type="InterPro" id="IPR034122">
    <property type="entry name" value="Retropepsin-like_bacterial"/>
</dbReference>
<keyword evidence="1" id="KW-0378">Hydrolase</keyword>
<dbReference type="Proteomes" id="UP001223743">
    <property type="component" value="Unassembled WGS sequence"/>
</dbReference>
<comment type="caution">
    <text evidence="1">The sequence shown here is derived from an EMBL/GenBank/DDBJ whole genome shotgun (WGS) entry which is preliminary data.</text>
</comment>
<dbReference type="EMBL" id="JAUSWJ010000001">
    <property type="protein sequence ID" value="MDQ0517838.1"/>
    <property type="molecule type" value="Genomic_DNA"/>
</dbReference>
<dbReference type="GO" id="GO:0008233">
    <property type="term" value="F:peptidase activity"/>
    <property type="evidence" value="ECO:0007669"/>
    <property type="project" value="UniProtKB-KW"/>
</dbReference>
<dbReference type="InterPro" id="IPR001969">
    <property type="entry name" value="Aspartic_peptidase_AS"/>
</dbReference>
<dbReference type="RefSeq" id="WP_266282678.1">
    <property type="nucleotide sequence ID" value="NZ_JAPKNF010000002.1"/>
</dbReference>
<dbReference type="Pfam" id="PF13975">
    <property type="entry name" value="gag-asp_proteas"/>
    <property type="match status" value="1"/>
</dbReference>
<dbReference type="InterPro" id="IPR011969">
    <property type="entry name" value="Clan_AA_Asp_peptidase_C"/>
</dbReference>
<evidence type="ECO:0000313" key="1">
    <source>
        <dbReference type="EMBL" id="MDQ0517838.1"/>
    </source>
</evidence>
<dbReference type="NCBIfam" id="TIGR02281">
    <property type="entry name" value="clan_AA_DTGA"/>
    <property type="match status" value="1"/>
</dbReference>
<sequence length="166" mass="16834">MLARVVILAAVVLVAVGALSGSGLLERLAPALTGAAAPEPTPERGPVVLEADASGHYLVDGSVDGRPVRFVVDTGATRVALSAETARRIGLSVDRSAFTALTRTANGTVSAAPVRLGEVRVGGVRIADVDALVMPEGALGVDLLGMSFLSRLGGIRVSGRQMVLSP</sequence>
<dbReference type="SUPFAM" id="SSF50630">
    <property type="entry name" value="Acid proteases"/>
    <property type="match status" value="1"/>
</dbReference>
<protein>
    <submittedName>
        <fullName evidence="1">Aspartyl protease family protein</fullName>
    </submittedName>
</protein>
<evidence type="ECO:0000313" key="2">
    <source>
        <dbReference type="Proteomes" id="UP001223743"/>
    </source>
</evidence>
<dbReference type="GO" id="GO:0006508">
    <property type="term" value="P:proteolysis"/>
    <property type="evidence" value="ECO:0007669"/>
    <property type="project" value="UniProtKB-KW"/>
</dbReference>
<dbReference type="PROSITE" id="PS00141">
    <property type="entry name" value="ASP_PROTEASE"/>
    <property type="match status" value="1"/>
</dbReference>
<name>A0ABU0MA42_9HYPH</name>
<keyword evidence="1" id="KW-0645">Protease</keyword>
<keyword evidence="2" id="KW-1185">Reference proteome</keyword>
<dbReference type="InterPro" id="IPR021109">
    <property type="entry name" value="Peptidase_aspartic_dom_sf"/>
</dbReference>
<proteinExistence type="predicted"/>
<organism evidence="1 2">
    <name type="scientific">Kaistia geumhonensis</name>
    <dbReference type="NCBI Taxonomy" id="410839"/>
    <lineage>
        <taxon>Bacteria</taxon>
        <taxon>Pseudomonadati</taxon>
        <taxon>Pseudomonadota</taxon>
        <taxon>Alphaproteobacteria</taxon>
        <taxon>Hyphomicrobiales</taxon>
        <taxon>Kaistiaceae</taxon>
        <taxon>Kaistia</taxon>
    </lineage>
</organism>
<accession>A0ABU0MA42</accession>
<gene>
    <name evidence="1" type="ORF">QO015_003451</name>
</gene>
<dbReference type="Gene3D" id="2.40.70.10">
    <property type="entry name" value="Acid Proteases"/>
    <property type="match status" value="1"/>
</dbReference>
<reference evidence="1 2" key="1">
    <citation type="submission" date="2023-07" db="EMBL/GenBank/DDBJ databases">
        <title>Genomic Encyclopedia of Type Strains, Phase IV (KMG-IV): sequencing the most valuable type-strain genomes for metagenomic binning, comparative biology and taxonomic classification.</title>
        <authorList>
            <person name="Goeker M."/>
        </authorList>
    </citation>
    <scope>NUCLEOTIDE SEQUENCE [LARGE SCALE GENOMIC DNA]</scope>
    <source>
        <strain evidence="1 2">B1-1</strain>
    </source>
</reference>
<dbReference type="CDD" id="cd05483">
    <property type="entry name" value="retropepsin_like_bacteria"/>
    <property type="match status" value="1"/>
</dbReference>